<dbReference type="Gene3D" id="1.20.1280.170">
    <property type="entry name" value="Exocyst complex component Exo70"/>
    <property type="match status" value="1"/>
</dbReference>
<keyword evidence="2 4" id="KW-0813">Transport</keyword>
<dbReference type="EMBL" id="JAJTJA010000001">
    <property type="protein sequence ID" value="KAH8705767.1"/>
    <property type="molecule type" value="Genomic_DNA"/>
</dbReference>
<sequence>MVGTKNTAYAEESAEVEVLYANLDKLKVLTKKIQGSLDRLETSGKVVKDAIGPIYSNTQSLQITNSNIDRVIEAIDKLRKPLDAKGREEGIIRAGPQSAGLSQYLAALKRIDFALQNLTSTNLRSNQQAISEFSSLLSIGCQKLQDLYRSLLKQNIEKIEPLHYLTKQLPFPSIPEATVEDLGPIAVAISSAAAQLPQRGVSEEPAIAIYSDIRGPYITSSLSNLALASISTAKRRPADGPYKQGTNGIGVYSSALEGFIVVEYDTIVKIYTGDQQGRALQATCKSSMAEFSKTLRELNQYIKSNLMTDCFLAFEIIEIVTAMSYRIDSKTGELKSLFIEALRPVRETAKSSLSELLDETKKKASGITVLPADGGTVPLVNEVMSSLTTLTGYSGPLASILTSLGDGNWKSKSASASTTPLDVSPDSQTLLSHFILDMVEAMISSLESRGRSFYRSKAVLGVFISNIFCVVDRAIRASSELSRYLSSPDSISRIDAFRKRGTSAYLDAWRETSQHLLDVQYTSRGPRPTSSGPVDSAQVVKALSSKDKEAIKEKWKSFNAAFENLVAQHKQLYMEREVRGALGREVQAVLEPLYTRFWDRYHEIDKGRGKYVKWDKAAFSTQLAALS</sequence>
<dbReference type="AlphaFoldDB" id="A0AAD4L1C8"/>
<comment type="caution">
    <text evidence="6">The sequence shown here is derived from an EMBL/GenBank/DDBJ whole genome shotgun (WGS) entry which is preliminary data.</text>
</comment>
<comment type="function">
    <text evidence="4">Involved in the secretory pathway as part of the exocyst complex which tethers secretory vesicles to the sites of exocytosis. Also plays a role in the assembly of the exocyst.</text>
</comment>
<dbReference type="SUPFAM" id="SSF74788">
    <property type="entry name" value="Cullin repeat-like"/>
    <property type="match status" value="1"/>
</dbReference>
<dbReference type="PANTHER" id="PTHR12542">
    <property type="entry name" value="EXOCYST COMPLEX PROTEIN EXO70"/>
    <property type="match status" value="1"/>
</dbReference>
<evidence type="ECO:0000256" key="3">
    <source>
        <dbReference type="ARBA" id="ARBA00022483"/>
    </source>
</evidence>
<evidence type="ECO:0000313" key="6">
    <source>
        <dbReference type="EMBL" id="KAH8705767.1"/>
    </source>
</evidence>
<dbReference type="GO" id="GO:0015031">
    <property type="term" value="P:protein transport"/>
    <property type="evidence" value="ECO:0007669"/>
    <property type="project" value="UniProtKB-KW"/>
</dbReference>
<dbReference type="GO" id="GO:0005935">
    <property type="term" value="C:cellular bud neck"/>
    <property type="evidence" value="ECO:0007669"/>
    <property type="project" value="UniProtKB-SubCell"/>
</dbReference>
<comment type="subcellular location">
    <subcellularLocation>
        <location evidence="4">Bud</location>
    </subcellularLocation>
    <subcellularLocation>
        <location evidence="4">Bud neck</location>
    </subcellularLocation>
</comment>
<keyword evidence="4" id="KW-0653">Protein transport</keyword>
<comment type="similarity">
    <text evidence="1 4">Belongs to the EXO70 family.</text>
</comment>
<dbReference type="RefSeq" id="XP_046078388.1">
    <property type="nucleotide sequence ID" value="XM_046213496.1"/>
</dbReference>
<dbReference type="Pfam" id="PF20669">
    <property type="entry name" value="Exo70_N"/>
    <property type="match status" value="1"/>
</dbReference>
<dbReference type="Proteomes" id="UP001201262">
    <property type="component" value="Unassembled WGS sequence"/>
</dbReference>
<reference evidence="6" key="1">
    <citation type="submission" date="2021-12" db="EMBL/GenBank/DDBJ databases">
        <title>Convergent genome expansion in fungi linked to evolution of root-endophyte symbiosis.</title>
        <authorList>
            <consortium name="DOE Joint Genome Institute"/>
            <person name="Ke Y.-H."/>
            <person name="Bonito G."/>
            <person name="Liao H.-L."/>
            <person name="Looney B."/>
            <person name="Rojas-Flechas A."/>
            <person name="Nash J."/>
            <person name="Hameed K."/>
            <person name="Schadt C."/>
            <person name="Martin F."/>
            <person name="Crous P.W."/>
            <person name="Miettinen O."/>
            <person name="Magnuson J.K."/>
            <person name="Labbe J."/>
            <person name="Jacobson D."/>
            <person name="Doktycz M.J."/>
            <person name="Veneault-Fourrey C."/>
            <person name="Kuo A."/>
            <person name="Mondo S."/>
            <person name="Calhoun S."/>
            <person name="Riley R."/>
            <person name="Ohm R."/>
            <person name="LaButti K."/>
            <person name="Andreopoulos B."/>
            <person name="Pangilinan J."/>
            <person name="Nolan M."/>
            <person name="Tritt A."/>
            <person name="Clum A."/>
            <person name="Lipzen A."/>
            <person name="Daum C."/>
            <person name="Barry K."/>
            <person name="Grigoriev I.V."/>
            <person name="Vilgalys R."/>
        </authorList>
    </citation>
    <scope>NUCLEOTIDE SEQUENCE</scope>
    <source>
        <strain evidence="6">PMI_201</strain>
    </source>
</reference>
<protein>
    <recommendedName>
        <fullName evidence="4">Exocyst complex protein EXO70</fullName>
    </recommendedName>
</protein>
<dbReference type="GO" id="GO:0000145">
    <property type="term" value="C:exocyst"/>
    <property type="evidence" value="ECO:0007669"/>
    <property type="project" value="InterPro"/>
</dbReference>
<feature type="domain" description="Exocyst complex subunit Exo70 C-terminal" evidence="5">
    <location>
        <begin position="246"/>
        <end position="624"/>
    </location>
</feature>
<name>A0AAD4L1C8_9EURO</name>
<evidence type="ECO:0000259" key="5">
    <source>
        <dbReference type="Pfam" id="PF03081"/>
    </source>
</evidence>
<keyword evidence="7" id="KW-1185">Reference proteome</keyword>
<keyword evidence="3 4" id="KW-0268">Exocytosis</keyword>
<proteinExistence type="inferred from homology"/>
<evidence type="ECO:0000256" key="1">
    <source>
        <dbReference type="ARBA" id="ARBA00006756"/>
    </source>
</evidence>
<evidence type="ECO:0000313" key="7">
    <source>
        <dbReference type="Proteomes" id="UP001201262"/>
    </source>
</evidence>
<dbReference type="GO" id="GO:0006887">
    <property type="term" value="P:exocytosis"/>
    <property type="evidence" value="ECO:0007669"/>
    <property type="project" value="UniProtKB-KW"/>
</dbReference>
<dbReference type="GeneID" id="70243783"/>
<dbReference type="Pfam" id="PF03081">
    <property type="entry name" value="Exo70_C"/>
    <property type="match status" value="1"/>
</dbReference>
<evidence type="ECO:0000256" key="4">
    <source>
        <dbReference type="RuleBase" id="RU365026"/>
    </source>
</evidence>
<gene>
    <name evidence="6" type="ORF">BGW36DRAFT_354164</name>
</gene>
<dbReference type="InterPro" id="IPR004140">
    <property type="entry name" value="Exo70"/>
</dbReference>
<dbReference type="GO" id="GO:0005546">
    <property type="term" value="F:phosphatidylinositol-4,5-bisphosphate binding"/>
    <property type="evidence" value="ECO:0007669"/>
    <property type="project" value="InterPro"/>
</dbReference>
<evidence type="ECO:0000256" key="2">
    <source>
        <dbReference type="ARBA" id="ARBA00022448"/>
    </source>
</evidence>
<accession>A0AAD4L1C8</accession>
<dbReference type="PANTHER" id="PTHR12542:SF41">
    <property type="entry name" value="EXOCYST COMPLEX COMPONENT 7"/>
    <property type="match status" value="1"/>
</dbReference>
<dbReference type="InterPro" id="IPR046364">
    <property type="entry name" value="Exo70_C"/>
</dbReference>
<organism evidence="6 7">
    <name type="scientific">Talaromyces proteolyticus</name>
    <dbReference type="NCBI Taxonomy" id="1131652"/>
    <lineage>
        <taxon>Eukaryota</taxon>
        <taxon>Fungi</taxon>
        <taxon>Dikarya</taxon>
        <taxon>Ascomycota</taxon>
        <taxon>Pezizomycotina</taxon>
        <taxon>Eurotiomycetes</taxon>
        <taxon>Eurotiomycetidae</taxon>
        <taxon>Eurotiales</taxon>
        <taxon>Trichocomaceae</taxon>
        <taxon>Talaromyces</taxon>
        <taxon>Talaromyces sect. Bacilispori</taxon>
    </lineage>
</organism>
<dbReference type="InterPro" id="IPR016159">
    <property type="entry name" value="Cullin_repeat-like_dom_sf"/>
</dbReference>